<gene>
    <name evidence="2" type="ORF">NDU88_003283</name>
</gene>
<evidence type="ECO:0000313" key="2">
    <source>
        <dbReference type="EMBL" id="KAJ1136869.1"/>
    </source>
</evidence>
<evidence type="ECO:0000256" key="1">
    <source>
        <dbReference type="SAM" id="MobiDB-lite"/>
    </source>
</evidence>
<comment type="caution">
    <text evidence="2">The sequence shown here is derived from an EMBL/GenBank/DDBJ whole genome shotgun (WGS) entry which is preliminary data.</text>
</comment>
<dbReference type="Proteomes" id="UP001066276">
    <property type="component" value="Chromosome 6"/>
</dbReference>
<feature type="compositionally biased region" description="Polar residues" evidence="1">
    <location>
        <begin position="216"/>
        <end position="232"/>
    </location>
</feature>
<keyword evidence="3" id="KW-1185">Reference proteome</keyword>
<feature type="compositionally biased region" description="Basic and acidic residues" evidence="1">
    <location>
        <begin position="202"/>
        <end position="211"/>
    </location>
</feature>
<reference evidence="2" key="1">
    <citation type="journal article" date="2022" name="bioRxiv">
        <title>Sequencing and chromosome-scale assembly of the giantPleurodeles waltlgenome.</title>
        <authorList>
            <person name="Brown T."/>
            <person name="Elewa A."/>
            <person name="Iarovenko S."/>
            <person name="Subramanian E."/>
            <person name="Araus A.J."/>
            <person name="Petzold A."/>
            <person name="Susuki M."/>
            <person name="Suzuki K.-i.T."/>
            <person name="Hayashi T."/>
            <person name="Toyoda A."/>
            <person name="Oliveira C."/>
            <person name="Osipova E."/>
            <person name="Leigh N.D."/>
            <person name="Simon A."/>
            <person name="Yun M.H."/>
        </authorList>
    </citation>
    <scope>NUCLEOTIDE SEQUENCE</scope>
    <source>
        <strain evidence="2">20211129_DDA</strain>
        <tissue evidence="2">Liver</tissue>
    </source>
</reference>
<evidence type="ECO:0000313" key="3">
    <source>
        <dbReference type="Proteomes" id="UP001066276"/>
    </source>
</evidence>
<accession>A0AAV7QBB4</accession>
<dbReference type="AlphaFoldDB" id="A0AAV7QBB4"/>
<proteinExistence type="predicted"/>
<protein>
    <submittedName>
        <fullName evidence="2">Uncharacterized protein</fullName>
    </submittedName>
</protein>
<name>A0AAV7QBB4_PLEWA</name>
<feature type="region of interest" description="Disordered" evidence="1">
    <location>
        <begin position="185"/>
        <end position="241"/>
    </location>
</feature>
<organism evidence="2 3">
    <name type="scientific">Pleurodeles waltl</name>
    <name type="common">Iberian ribbed newt</name>
    <dbReference type="NCBI Taxonomy" id="8319"/>
    <lineage>
        <taxon>Eukaryota</taxon>
        <taxon>Metazoa</taxon>
        <taxon>Chordata</taxon>
        <taxon>Craniata</taxon>
        <taxon>Vertebrata</taxon>
        <taxon>Euteleostomi</taxon>
        <taxon>Amphibia</taxon>
        <taxon>Batrachia</taxon>
        <taxon>Caudata</taxon>
        <taxon>Salamandroidea</taxon>
        <taxon>Salamandridae</taxon>
        <taxon>Pleurodelinae</taxon>
        <taxon>Pleurodeles</taxon>
    </lineage>
</organism>
<sequence length="241" mass="25656">MITDSFGGAAVFLGRCAARLLEGRRAAKCVAGRAVRRVARLTVTRAFQGWPLPCLLFTGGSGGTALCGWLLIVPKITKTPRTLRGKPSLEAIRAKRERKQPALPLKEQTGVRGKGAQQAAPTMEKSVGNAVQVPAIFTQIAKIKRTPPQKEVCKAQSGTLDDNADQIFFTGTVAREIVSLDKTGMLSKNSGRAPPCVDDDTTNDRPPREGAIDLGETSSGAGTCSLTQNVASQEIEDMSKH</sequence>
<dbReference type="EMBL" id="JANPWB010000010">
    <property type="protein sequence ID" value="KAJ1136869.1"/>
    <property type="molecule type" value="Genomic_DNA"/>
</dbReference>